<dbReference type="AlphaFoldDB" id="A0A1D9LHB9"/>
<dbReference type="EMBL" id="CP017707">
    <property type="protein sequence ID" value="AOZ50614.1"/>
    <property type="molecule type" value="Genomic_DNA"/>
</dbReference>
<dbReference type="Proteomes" id="UP000178776">
    <property type="component" value="Chromosome"/>
</dbReference>
<dbReference type="PANTHER" id="PTHR33741:SF5">
    <property type="entry name" value="TRANSMEMBRANE PROTEIN DDB_G0269096-RELATED"/>
    <property type="match status" value="1"/>
</dbReference>
<sequence>MENLHRQLRAWLRGFWPQAIVTSRRDRLAGSLGAAFGLIATAWVCHRALGEPNPWFIAPMGASAVLLFAVPASPLAQPWSLIGGNLCAALVGVSCARLIGDPALAAGIAAAIAIALMFPLRCLHPPSGAVALTAVLGGPAVTRLGYGFVWHPVLLNSLLLLAAALLFNRLAGRRYPHKQPAAPAPTPSERVGVSRADLHAALAERGEVVDISEDDLEDILQRAEERSHQRRFGALRCADFMVSEVLSVAAAASSDKALALLRDHRFDALPVTSSDGRLLGEISLRELLAAAGMHPPPLVGQLMDTSPHTSRPDDPIERLIHPFADRGVAHSMVVDGEGRLLGLVAQGDLIAALFREQLERPA</sequence>
<evidence type="ECO:0000313" key="1">
    <source>
        <dbReference type="EMBL" id="AOZ50614.1"/>
    </source>
</evidence>
<name>A0A1D9LHB9_9NEIS</name>
<dbReference type="PANTHER" id="PTHR33741">
    <property type="entry name" value="TRANSMEMBRANE PROTEIN DDB_G0269096-RELATED"/>
    <property type="match status" value="1"/>
</dbReference>
<accession>A0A1D9LHB9</accession>
<proteinExistence type="predicted"/>
<dbReference type="InterPro" id="IPR000644">
    <property type="entry name" value="CBS_dom"/>
</dbReference>
<evidence type="ECO:0000313" key="2">
    <source>
        <dbReference type="Proteomes" id="UP000178776"/>
    </source>
</evidence>
<dbReference type="PROSITE" id="PS51371">
    <property type="entry name" value="CBS"/>
    <property type="match status" value="2"/>
</dbReference>
<dbReference type="GeneID" id="68841907"/>
<dbReference type="Gene3D" id="3.10.580.10">
    <property type="entry name" value="CBS-domain"/>
    <property type="match status" value="2"/>
</dbReference>
<dbReference type="STRING" id="1108595.BKX93_11875"/>
<dbReference type="SMART" id="SM00116">
    <property type="entry name" value="CBS"/>
    <property type="match status" value="2"/>
</dbReference>
<dbReference type="Pfam" id="PF04982">
    <property type="entry name" value="TM_HPP"/>
    <property type="match status" value="1"/>
</dbReference>
<reference evidence="1 2" key="1">
    <citation type="submission" date="2016-10" db="EMBL/GenBank/DDBJ databases">
        <title>Chromobacterium muskegensis sp. nov., an insecticidal bacterium isolated from Sphagnum bogs.</title>
        <authorList>
            <person name="Sparks M.E."/>
            <person name="Blackburn M.B."/>
            <person name="Gundersen-Rindal D.E."/>
            <person name="Mitchell A."/>
            <person name="Farrar R."/>
            <person name="Kuhar D."/>
        </authorList>
    </citation>
    <scope>NUCLEOTIDE SEQUENCE [LARGE SCALE GENOMIC DNA]</scope>
    <source>
        <strain evidence="1 2">21-1</strain>
    </source>
</reference>
<dbReference type="RefSeq" id="WP_046159112.1">
    <property type="nucleotide sequence ID" value="NZ_CP017707.1"/>
</dbReference>
<dbReference type="InterPro" id="IPR058581">
    <property type="entry name" value="TM_HPP"/>
</dbReference>
<dbReference type="Pfam" id="PF00571">
    <property type="entry name" value="CBS"/>
    <property type="match status" value="2"/>
</dbReference>
<dbReference type="InterPro" id="IPR046342">
    <property type="entry name" value="CBS_dom_sf"/>
</dbReference>
<dbReference type="SUPFAM" id="SSF54631">
    <property type="entry name" value="CBS-domain pair"/>
    <property type="match status" value="1"/>
</dbReference>
<gene>
    <name evidence="1" type="ORF">BKX93_11875</name>
</gene>
<organism evidence="1 2">
    <name type="scientific">Chromobacterium vaccinii</name>
    <dbReference type="NCBI Taxonomy" id="1108595"/>
    <lineage>
        <taxon>Bacteria</taxon>
        <taxon>Pseudomonadati</taxon>
        <taxon>Pseudomonadota</taxon>
        <taxon>Betaproteobacteria</taxon>
        <taxon>Neisseriales</taxon>
        <taxon>Chromobacteriaceae</taxon>
        <taxon>Chromobacterium</taxon>
    </lineage>
</organism>
<dbReference type="KEGG" id="cvc:BKX93_11875"/>
<dbReference type="InterPro" id="IPR007065">
    <property type="entry name" value="HPP"/>
</dbReference>
<protein>
    <submittedName>
        <fullName evidence="1">Uncharacterized protein</fullName>
    </submittedName>
</protein>